<accession>A0A0H1R768</accession>
<dbReference type="PIRSF" id="PIRSF006241">
    <property type="entry name" value="HyI"/>
    <property type="match status" value="1"/>
</dbReference>
<evidence type="ECO:0000313" key="6">
    <source>
        <dbReference type="Proteomes" id="UP000035489"/>
    </source>
</evidence>
<protein>
    <submittedName>
        <fullName evidence="5">Hydroxypyruvate isomerase</fullName>
    </submittedName>
</protein>
<dbReference type="PANTHER" id="PTHR43489:SF6">
    <property type="entry name" value="HYDROXYPYRUVATE ISOMERASE-RELATED"/>
    <property type="match status" value="1"/>
</dbReference>
<dbReference type="PATRIC" id="fig|1225564.3.peg.6103"/>
<dbReference type="InterPro" id="IPR050417">
    <property type="entry name" value="Sugar_Epim/Isomerase"/>
</dbReference>
<feature type="active site" description="Proton donor/acceptor" evidence="3">
    <location>
        <position position="143"/>
    </location>
</feature>
<evidence type="ECO:0000256" key="3">
    <source>
        <dbReference type="PIRSR" id="PIRSR006241-50"/>
    </source>
</evidence>
<proteinExistence type="inferred from homology"/>
<dbReference type="GO" id="GO:0008903">
    <property type="term" value="F:hydroxypyruvate isomerase activity"/>
    <property type="evidence" value="ECO:0007669"/>
    <property type="project" value="TreeGrafter"/>
</dbReference>
<keyword evidence="5" id="KW-0670">Pyruvate</keyword>
<reference evidence="5 6" key="1">
    <citation type="submission" date="2015-05" db="EMBL/GenBank/DDBJ databases">
        <title>Draft genome sequence of Microvirga vignae strain BR3299, a novel nitrogen fixing bacteria isolated from Brazil semi-aired region.</title>
        <authorList>
            <person name="Zilli J.E."/>
            <person name="Passos S.R."/>
            <person name="Leite J."/>
            <person name="Baldani J.I."/>
            <person name="Xavier G.R."/>
            <person name="Rumjaneck N.G."/>
            <person name="Simoes-Araujo J.L."/>
        </authorList>
    </citation>
    <scope>NUCLEOTIDE SEQUENCE [LARGE SCALE GENOMIC DNA]</scope>
    <source>
        <strain evidence="5 6">BR3299</strain>
    </source>
</reference>
<comment type="caution">
    <text evidence="5">The sequence shown here is derived from an EMBL/GenBank/DDBJ whole genome shotgun (WGS) entry which is preliminary data.</text>
</comment>
<evidence type="ECO:0000259" key="4">
    <source>
        <dbReference type="Pfam" id="PF01261"/>
    </source>
</evidence>
<keyword evidence="1 2" id="KW-0413">Isomerase</keyword>
<dbReference type="EMBL" id="LCYG01000064">
    <property type="protein sequence ID" value="KLK90874.1"/>
    <property type="molecule type" value="Genomic_DNA"/>
</dbReference>
<name>A0A0H1R768_9HYPH</name>
<dbReference type="SUPFAM" id="SSF51658">
    <property type="entry name" value="Xylose isomerase-like"/>
    <property type="match status" value="1"/>
</dbReference>
<dbReference type="InterPro" id="IPR036237">
    <property type="entry name" value="Xyl_isomerase-like_sf"/>
</dbReference>
<dbReference type="PANTHER" id="PTHR43489">
    <property type="entry name" value="ISOMERASE"/>
    <property type="match status" value="1"/>
</dbReference>
<dbReference type="RefSeq" id="WP_047191448.1">
    <property type="nucleotide sequence ID" value="NZ_LCYG01000064.1"/>
</dbReference>
<dbReference type="OrthoDB" id="9786584at2"/>
<dbReference type="Gene3D" id="3.20.20.150">
    <property type="entry name" value="Divalent-metal-dependent TIM barrel enzymes"/>
    <property type="match status" value="1"/>
</dbReference>
<evidence type="ECO:0000256" key="1">
    <source>
        <dbReference type="ARBA" id="ARBA00023235"/>
    </source>
</evidence>
<evidence type="ECO:0000256" key="2">
    <source>
        <dbReference type="PIRNR" id="PIRNR006241"/>
    </source>
</evidence>
<keyword evidence="6" id="KW-1185">Reference proteome</keyword>
<dbReference type="GO" id="GO:0046487">
    <property type="term" value="P:glyoxylate metabolic process"/>
    <property type="evidence" value="ECO:0007669"/>
    <property type="project" value="TreeGrafter"/>
</dbReference>
<comment type="similarity">
    <text evidence="2">Belongs to the hyi family.</text>
</comment>
<sequence length="258" mass="28267">MVRYSAHLGYLFTELPLEKRFAAAREAGFAEVEHPSPYGLPAERVRSLCEEHGLAFAQLALPAGDASRGEKGIACLPGRELEFEASVTMGLDYAMRIGSRFVHVMSGVLPNDMNREEVWPTYLRNVETACKAAEAARMPVLVEPIGAATLANYMMDDPYLALRAIKEIGAPNLFMLFDAFHAANAGIDPVAFVQEHHDRIAHVHIADHPGRHEPGTGTIDFVSLFAALNTANYTGSIGLEYIPAATTEAGLDWRNRFQ</sequence>
<dbReference type="AlphaFoldDB" id="A0A0H1R768"/>
<dbReference type="InterPro" id="IPR013022">
    <property type="entry name" value="Xyl_isomerase-like_TIM-brl"/>
</dbReference>
<organism evidence="5 6">
    <name type="scientific">Microvirga vignae</name>
    <dbReference type="NCBI Taxonomy" id="1225564"/>
    <lineage>
        <taxon>Bacteria</taxon>
        <taxon>Pseudomonadati</taxon>
        <taxon>Pseudomonadota</taxon>
        <taxon>Alphaproteobacteria</taxon>
        <taxon>Hyphomicrobiales</taxon>
        <taxon>Methylobacteriaceae</taxon>
        <taxon>Microvirga</taxon>
    </lineage>
</organism>
<dbReference type="Proteomes" id="UP000035489">
    <property type="component" value="Unassembled WGS sequence"/>
</dbReference>
<feature type="domain" description="Xylose isomerase-like TIM barrel" evidence="4">
    <location>
        <begin position="21"/>
        <end position="254"/>
    </location>
</feature>
<dbReference type="Pfam" id="PF01261">
    <property type="entry name" value="AP_endonuc_2"/>
    <property type="match status" value="1"/>
</dbReference>
<evidence type="ECO:0000313" key="5">
    <source>
        <dbReference type="EMBL" id="KLK90874.1"/>
    </source>
</evidence>
<dbReference type="InterPro" id="IPR026040">
    <property type="entry name" value="HyI-like"/>
</dbReference>
<gene>
    <name evidence="5" type="ORF">AA309_23435</name>
</gene>
<dbReference type="STRING" id="1225564.AA309_23435"/>
<feature type="active site" description="Proton donor/acceptor" evidence="3">
    <location>
        <position position="240"/>
    </location>
</feature>